<dbReference type="CDD" id="cd08264">
    <property type="entry name" value="Zn_ADH_like2"/>
    <property type="match status" value="1"/>
</dbReference>
<gene>
    <name evidence="4" type="ORF">HA72_0438</name>
    <name evidence="5" type="ORF">MsedA_0451</name>
    <name evidence="6" type="ORF">MsedB_0451</name>
    <name evidence="7" type="ORF">MsedC_0450</name>
    <name evidence="8" type="ORF">MsedD_0451</name>
    <name evidence="9" type="ORF">MsedE_0451</name>
</gene>
<evidence type="ECO:0000313" key="14">
    <source>
        <dbReference type="Proteomes" id="UP000062475"/>
    </source>
</evidence>
<evidence type="ECO:0000313" key="11">
    <source>
        <dbReference type="Proteomes" id="UP000056255"/>
    </source>
</evidence>
<evidence type="ECO:0000313" key="15">
    <source>
        <dbReference type="Proteomes" id="UP000068832"/>
    </source>
</evidence>
<evidence type="ECO:0000313" key="10">
    <source>
        <dbReference type="Proteomes" id="UP000029084"/>
    </source>
</evidence>
<dbReference type="GeneID" id="91754885"/>
<accession>A0A088E4C6</accession>
<evidence type="ECO:0000313" key="8">
    <source>
        <dbReference type="EMBL" id="AKV80318.1"/>
    </source>
</evidence>
<dbReference type="Pfam" id="PF08240">
    <property type="entry name" value="ADH_N"/>
    <property type="match status" value="1"/>
</dbReference>
<dbReference type="Proteomes" id="UP000062475">
    <property type="component" value="Chromosome"/>
</dbReference>
<dbReference type="InterPro" id="IPR036291">
    <property type="entry name" value="NAD(P)-bd_dom_sf"/>
</dbReference>
<dbReference type="AlphaFoldDB" id="A0A088E4C6"/>
<evidence type="ECO:0000313" key="9">
    <source>
        <dbReference type="EMBL" id="AKV82564.1"/>
    </source>
</evidence>
<sequence>MRALVFEKRGIDFLEVRDFPSSPVRDDEVRLRVKLASINPVDLMAIESLPVSPLPHIPGSEFYGVVEEVGEKVTHVSVGDRVAVYTRLFDGTCSSCMRGDQTYCVNGKRVGVESQGGYAEEIVIPGRNVMKSDLSEEVLSSLPIAVLTPYHALRTVGVGVDDTVVVLGASGNTGIFAVQLAKRMGARVIAVTSREWVKEYADEVVDYPTAEEEVKRLTDGGMASVVVNSLGEKYWDLGLKLVGNHGKIVTYGGLTGGKVSLDVNKLYAKHASIVGTNRGNMAELLELLKLAKDLKVKVHRYYTLDEAREAFREFKHGNRDGRIFIRI</sequence>
<evidence type="ECO:0000313" key="12">
    <source>
        <dbReference type="Proteomes" id="UP000061362"/>
    </source>
</evidence>
<dbReference type="InterPro" id="IPR020843">
    <property type="entry name" value="ER"/>
</dbReference>
<evidence type="ECO:0000313" key="6">
    <source>
        <dbReference type="EMBL" id="AKV75824.1"/>
    </source>
</evidence>
<evidence type="ECO:0000313" key="4">
    <source>
        <dbReference type="EMBL" id="AIM26602.1"/>
    </source>
</evidence>
<evidence type="ECO:0000256" key="1">
    <source>
        <dbReference type="ARBA" id="ARBA00022857"/>
    </source>
</evidence>
<keyword evidence="2" id="KW-0560">Oxidoreductase</keyword>
<dbReference type="PATRIC" id="fig|43687.5.peg.450"/>
<dbReference type="GO" id="GO:0016651">
    <property type="term" value="F:oxidoreductase activity, acting on NAD(P)H"/>
    <property type="evidence" value="ECO:0007669"/>
    <property type="project" value="TreeGrafter"/>
</dbReference>
<reference evidence="4 10" key="1">
    <citation type="journal article" date="2014" name="J. Bacteriol.">
        <title>Role of an Archaeal PitA Transporter in the Copper and Arsenic Resistance of Metallosphaera sedula, an Extreme Thermoacidophile.</title>
        <authorList>
            <person name="McCarthy S."/>
            <person name="Ai C."/>
            <person name="Wheaton G."/>
            <person name="Tevatia R."/>
            <person name="Eckrich V."/>
            <person name="Kelly R."/>
            <person name="Blum P."/>
        </authorList>
    </citation>
    <scope>NUCLEOTIDE SEQUENCE [LARGE SCALE GENOMIC DNA]</scope>
    <source>
        <strain evidence="4 10">CuR1</strain>
    </source>
</reference>
<dbReference type="EMBL" id="CP012176">
    <property type="protein sequence ID" value="AKV82564.1"/>
    <property type="molecule type" value="Genomic_DNA"/>
</dbReference>
<organism evidence="4 10">
    <name type="scientific">Metallosphaera sedula</name>
    <dbReference type="NCBI Taxonomy" id="43687"/>
    <lineage>
        <taxon>Archaea</taxon>
        <taxon>Thermoproteota</taxon>
        <taxon>Thermoprotei</taxon>
        <taxon>Sulfolobales</taxon>
        <taxon>Sulfolobaceae</taxon>
        <taxon>Metallosphaera</taxon>
    </lineage>
</organism>
<dbReference type="OMA" id="IYLYQVQ"/>
<name>A0A088E4C6_9CREN</name>
<dbReference type="EMBL" id="CP012175">
    <property type="protein sequence ID" value="AKV80318.1"/>
    <property type="molecule type" value="Genomic_DNA"/>
</dbReference>
<dbReference type="OrthoDB" id="8709at2157"/>
<proteinExistence type="predicted"/>
<protein>
    <submittedName>
        <fullName evidence="4 5">Alcohol dehydrogenase</fullName>
    </submittedName>
</protein>
<reference evidence="9 11" key="3">
    <citation type="submission" date="2015-07" db="EMBL/GenBank/DDBJ databases">
        <title>Physiological, transcriptional responses and genome re-sequencing of acid resistant extremely thermoacidophilic Metallosphaera sedula SARC-M1.</title>
        <authorList>
            <person name="Ai C."/>
            <person name="McCarthy S."/>
            <person name="Eckrich V."/>
            <person name="Rudrappa D."/>
            <person name="Qiu G."/>
            <person name="Blum P."/>
        </authorList>
    </citation>
    <scope>NUCLEOTIDE SEQUENCE [LARGE SCALE GENOMIC DNA]</scope>
    <source>
        <strain evidence="9 11">SARC-M1</strain>
    </source>
</reference>
<dbReference type="Gene3D" id="3.90.180.10">
    <property type="entry name" value="Medium-chain alcohol dehydrogenases, catalytic domain"/>
    <property type="match status" value="1"/>
</dbReference>
<dbReference type="PANTHER" id="PTHR48106">
    <property type="entry name" value="QUINONE OXIDOREDUCTASE PIG3-RELATED"/>
    <property type="match status" value="1"/>
</dbReference>
<dbReference type="Proteomes" id="UP000062398">
    <property type="component" value="Chromosome"/>
</dbReference>
<evidence type="ECO:0000313" key="13">
    <source>
        <dbReference type="Proteomes" id="UP000062398"/>
    </source>
</evidence>
<dbReference type="GO" id="GO:0070402">
    <property type="term" value="F:NADPH binding"/>
    <property type="evidence" value="ECO:0007669"/>
    <property type="project" value="TreeGrafter"/>
</dbReference>
<dbReference type="InterPro" id="IPR011032">
    <property type="entry name" value="GroES-like_sf"/>
</dbReference>
<dbReference type="Proteomes" id="UP000061362">
    <property type="component" value="Chromosome"/>
</dbReference>
<dbReference type="EMBL" id="CP012172">
    <property type="protein sequence ID" value="AKV73583.1"/>
    <property type="molecule type" value="Genomic_DNA"/>
</dbReference>
<dbReference type="InterPro" id="IPR013149">
    <property type="entry name" value="ADH-like_C"/>
</dbReference>
<dbReference type="EMBL" id="CP012174">
    <property type="protein sequence ID" value="AKV78073.1"/>
    <property type="molecule type" value="Genomic_DNA"/>
</dbReference>
<evidence type="ECO:0000256" key="2">
    <source>
        <dbReference type="ARBA" id="ARBA00023002"/>
    </source>
</evidence>
<keyword evidence="1" id="KW-0521">NADP</keyword>
<dbReference type="SUPFAM" id="SSF50129">
    <property type="entry name" value="GroES-like"/>
    <property type="match status" value="1"/>
</dbReference>
<reference evidence="12 13" key="2">
    <citation type="journal article" date="2015" name="Genome Announc.">
        <title>Complete Genome Sequences of Evolved Arsenate-Resistant Metallosphaera sedula Strains.</title>
        <authorList>
            <person name="Ai C."/>
            <person name="McCarthy S."/>
            <person name="Schackwitz W."/>
            <person name="Martin J."/>
            <person name="Lipzen A."/>
            <person name="Blum P."/>
        </authorList>
    </citation>
    <scope>NUCLEOTIDE SEQUENCE [LARGE SCALE GENOMIC DNA]</scope>
    <source>
        <strain evidence="7 13">ARS120-1</strain>
        <strain evidence="8 12">ARS120-2</strain>
        <strain evidence="5 15">ARS50-1</strain>
        <strain evidence="6 14">ARS50-2</strain>
    </source>
</reference>
<feature type="domain" description="Enoyl reductase (ER)" evidence="3">
    <location>
        <begin position="9"/>
        <end position="325"/>
    </location>
</feature>
<dbReference type="RefSeq" id="WP_012020403.1">
    <property type="nucleotide sequence ID" value="NZ_AP019770.1"/>
</dbReference>
<dbReference type="Proteomes" id="UP000029084">
    <property type="component" value="Chromosome"/>
</dbReference>
<dbReference type="Proteomes" id="UP000068832">
    <property type="component" value="Chromosome"/>
</dbReference>
<dbReference type="SMART" id="SM00829">
    <property type="entry name" value="PKS_ER"/>
    <property type="match status" value="1"/>
</dbReference>
<dbReference type="Proteomes" id="UP000056255">
    <property type="component" value="Chromosome"/>
</dbReference>
<evidence type="ECO:0000313" key="5">
    <source>
        <dbReference type="EMBL" id="AKV73583.1"/>
    </source>
</evidence>
<dbReference type="EMBL" id="CP008822">
    <property type="protein sequence ID" value="AIM26602.1"/>
    <property type="molecule type" value="Genomic_DNA"/>
</dbReference>
<dbReference type="Pfam" id="PF00107">
    <property type="entry name" value="ADH_zinc_N"/>
    <property type="match status" value="1"/>
</dbReference>
<dbReference type="EMBL" id="CP012173">
    <property type="protein sequence ID" value="AKV75824.1"/>
    <property type="molecule type" value="Genomic_DNA"/>
</dbReference>
<evidence type="ECO:0000259" key="3">
    <source>
        <dbReference type="SMART" id="SM00829"/>
    </source>
</evidence>
<dbReference type="SUPFAM" id="SSF51735">
    <property type="entry name" value="NAD(P)-binding Rossmann-fold domains"/>
    <property type="match status" value="1"/>
</dbReference>
<dbReference type="InterPro" id="IPR013154">
    <property type="entry name" value="ADH-like_N"/>
</dbReference>
<evidence type="ECO:0000313" key="7">
    <source>
        <dbReference type="EMBL" id="AKV78073.1"/>
    </source>
</evidence>